<organism evidence="1 2">
    <name type="scientific">Panagrolaimus sp. PS1159</name>
    <dbReference type="NCBI Taxonomy" id="55785"/>
    <lineage>
        <taxon>Eukaryota</taxon>
        <taxon>Metazoa</taxon>
        <taxon>Ecdysozoa</taxon>
        <taxon>Nematoda</taxon>
        <taxon>Chromadorea</taxon>
        <taxon>Rhabditida</taxon>
        <taxon>Tylenchina</taxon>
        <taxon>Panagrolaimomorpha</taxon>
        <taxon>Panagrolaimoidea</taxon>
        <taxon>Panagrolaimidae</taxon>
        <taxon>Panagrolaimus</taxon>
    </lineage>
</organism>
<evidence type="ECO:0000313" key="1">
    <source>
        <dbReference type="Proteomes" id="UP000887580"/>
    </source>
</evidence>
<reference evidence="2" key="1">
    <citation type="submission" date="2022-11" db="UniProtKB">
        <authorList>
            <consortium name="WormBaseParasite"/>
        </authorList>
    </citation>
    <scope>IDENTIFICATION</scope>
</reference>
<evidence type="ECO:0000313" key="2">
    <source>
        <dbReference type="WBParaSite" id="PS1159_v2.g14888.t1"/>
    </source>
</evidence>
<protein>
    <submittedName>
        <fullName evidence="2">Uncharacterized protein</fullName>
    </submittedName>
</protein>
<dbReference type="Proteomes" id="UP000887580">
    <property type="component" value="Unplaced"/>
</dbReference>
<proteinExistence type="predicted"/>
<sequence>MSEKSLQITQSFKPPKSPLECLNIHLPSIDKSDSQKDDISDDDEVTNVYMHIYSAEGREYTSYTTFHGMIRIFNSSTWPSVLFWCLLVLTCVVFYIYYSGSILGRYFKKHTYQETNYLTFNTFEFSYPMIFICPSLPYSLKALKDNNLTDKSIDYLNTLSWRQSEFDFEKFKIIDNKNWTFDELRTFQKLSSKTCYEVVSRSSYGKREINVCADSRQVETINGYCLLLNLSKSIINTKTDKAVRLILKNHDTGGYRIYVQSTLQHLITSNFFYLLPSRKISLYATLRNSTFLTPPHGGNCISNWTDTNLGKYFNINPQLPYSRKVCEHLKFSKAVAQKHDCIPSHMKQIIKSKFPICNVFNAFQLNFSSEVSDDKCFLECQRKRFIYSKFGNHPIKIWNGIEGINKNISLLEMSFSSRIYQKRSQVKMLQTVDILSRIGGNTSLFFGFSCVTLMETFIFLLKSLVQLFSYQPPPPEDIPKLPTIIYNKIKQPQSRDSIAGAKEDDGRREGFFSAETLSQKRENRKVSLRPAEDTISEKDEGESPRSSISKKKPLHTNSEELATNKRRQFAALERFRSSIYTMTQEQSQRVKEPCYGFRASIDNTSLSGPLHTNRASIISFGQHRTSNPRVRIVIEDSQKRRPSILTRYNSAIGNF</sequence>
<dbReference type="WBParaSite" id="PS1159_v2.g14888.t1">
    <property type="protein sequence ID" value="PS1159_v2.g14888.t1"/>
    <property type="gene ID" value="PS1159_v2.g14888"/>
</dbReference>
<accession>A0AC35FAQ4</accession>
<name>A0AC35FAQ4_9BILA</name>